<dbReference type="EMBL" id="CAJZBQ010000010">
    <property type="protein sequence ID" value="CAG9313299.1"/>
    <property type="molecule type" value="Genomic_DNA"/>
</dbReference>
<evidence type="ECO:0000313" key="2">
    <source>
        <dbReference type="EMBL" id="CAG9313299.1"/>
    </source>
</evidence>
<accession>A0AAU9INF4</accession>
<evidence type="ECO:0000313" key="3">
    <source>
        <dbReference type="Proteomes" id="UP001162131"/>
    </source>
</evidence>
<organism evidence="2 3">
    <name type="scientific">Blepharisma stoltei</name>
    <dbReference type="NCBI Taxonomy" id="1481888"/>
    <lineage>
        <taxon>Eukaryota</taxon>
        <taxon>Sar</taxon>
        <taxon>Alveolata</taxon>
        <taxon>Ciliophora</taxon>
        <taxon>Postciliodesmatophora</taxon>
        <taxon>Heterotrichea</taxon>
        <taxon>Heterotrichida</taxon>
        <taxon>Blepharismidae</taxon>
        <taxon>Blepharisma</taxon>
    </lineage>
</organism>
<feature type="compositionally biased region" description="Polar residues" evidence="1">
    <location>
        <begin position="83"/>
        <end position="92"/>
    </location>
</feature>
<protein>
    <recommendedName>
        <fullName evidence="4">Ycf1</fullName>
    </recommendedName>
</protein>
<feature type="region of interest" description="Disordered" evidence="1">
    <location>
        <begin position="72"/>
        <end position="92"/>
    </location>
</feature>
<comment type="caution">
    <text evidence="2">The sequence shown here is derived from an EMBL/GenBank/DDBJ whole genome shotgun (WGS) entry which is preliminary data.</text>
</comment>
<name>A0AAU9INF4_9CILI</name>
<gene>
    <name evidence="2" type="ORF">BSTOLATCC_MIC8572</name>
</gene>
<dbReference type="Proteomes" id="UP001162131">
    <property type="component" value="Unassembled WGS sequence"/>
</dbReference>
<evidence type="ECO:0000256" key="1">
    <source>
        <dbReference type="SAM" id="MobiDB-lite"/>
    </source>
</evidence>
<sequence>MAKKLIKDLYSTHFSLGFNEDPKITTSSSSYLPHCQKTENFRTLSQERIALGHERHPLRSLSQEMFTLKEPVKTSPRRIVPGQRNSDTLRLGSSGNDYKSSSCYAEFHGDKVPELIKINSNLSSIRLGDYKKKMLSTMREEFRELNKGTENKKYLELKNYMREKHFTMSERNEKFIEKNRGNIMIGSCRIVRNNYTPSKIIFGNAKDNSKLFRSSSQVAFRKFDVQYYKNHFCE</sequence>
<keyword evidence="3" id="KW-1185">Reference proteome</keyword>
<proteinExistence type="predicted"/>
<reference evidence="2" key="1">
    <citation type="submission" date="2021-09" db="EMBL/GenBank/DDBJ databases">
        <authorList>
            <consortium name="AG Swart"/>
            <person name="Singh M."/>
            <person name="Singh A."/>
            <person name="Seah K."/>
            <person name="Emmerich C."/>
        </authorList>
    </citation>
    <scope>NUCLEOTIDE SEQUENCE</scope>
    <source>
        <strain evidence="2">ATCC30299</strain>
    </source>
</reference>
<dbReference type="AlphaFoldDB" id="A0AAU9INF4"/>
<evidence type="ECO:0008006" key="4">
    <source>
        <dbReference type="Google" id="ProtNLM"/>
    </source>
</evidence>